<sequence length="50" mass="5776">MHRRQLITNIIEILVLVTIVTVFSIIAVNIIENWNESEVPPTEDDNSKKE</sequence>
<proteinExistence type="predicted"/>
<evidence type="ECO:0000313" key="2">
    <source>
        <dbReference type="EMBL" id="EIJ88020.1"/>
    </source>
</evidence>
<dbReference type="VEuPathDB" id="MicrosporidiaDB:NEQG_01464"/>
<reference evidence="2" key="1">
    <citation type="submission" date="2011-01" db="EMBL/GenBank/DDBJ databases">
        <title>The Genome Sequence of Nematocida parisii strain ERTm3.</title>
        <authorList>
            <consortium name="The Broad Institute Genome Sequencing Platform"/>
            <consortium name="The Broad Institute Genome Sequencing Center for Infectious Disease"/>
            <person name="Cuomo C."/>
            <person name="Troemel E."/>
            <person name="Young S.K."/>
            <person name="Zeng Q."/>
            <person name="Gargeya S."/>
            <person name="Fitzgerald M."/>
            <person name="Haas B."/>
            <person name="Abouelleil A."/>
            <person name="Alvarado L."/>
            <person name="Arachchi H.M."/>
            <person name="Berlin A."/>
            <person name="Chapman S.B."/>
            <person name="Gearin G."/>
            <person name="Goldberg J."/>
            <person name="Griggs A."/>
            <person name="Gujja S."/>
            <person name="Hansen M."/>
            <person name="Heiman D."/>
            <person name="Howarth C."/>
            <person name="Larimer J."/>
            <person name="Lui A."/>
            <person name="MacDonald P.J.P."/>
            <person name="McCowen C."/>
            <person name="Montmayeur A."/>
            <person name="Murphy C."/>
            <person name="Neiman D."/>
            <person name="Pearson M."/>
            <person name="Priest M."/>
            <person name="Roberts A."/>
            <person name="Saif S."/>
            <person name="Shea T."/>
            <person name="Sisk P."/>
            <person name="Stolte C."/>
            <person name="Sykes S."/>
            <person name="Wortman J."/>
            <person name="Nusbaum C."/>
            <person name="Birren B."/>
        </authorList>
    </citation>
    <scope>NUCLEOTIDE SEQUENCE</scope>
    <source>
        <strain evidence="2">ERTm3</strain>
    </source>
</reference>
<gene>
    <name evidence="2" type="ORF">NEQG_01464</name>
</gene>
<dbReference type="OMA" id="NIIENWN"/>
<dbReference type="HOGENOM" id="CLU_3125455_0_0_1"/>
<organism evidence="2 3">
    <name type="scientific">Nematocida parisii (strain ERTm3)</name>
    <name type="common">Nematode killer fungus</name>
    <dbReference type="NCBI Taxonomy" id="935791"/>
    <lineage>
        <taxon>Eukaryota</taxon>
        <taxon>Fungi</taxon>
        <taxon>Fungi incertae sedis</taxon>
        <taxon>Microsporidia</taxon>
        <taxon>Nematocida</taxon>
    </lineage>
</organism>
<dbReference type="EMBL" id="GL870879">
    <property type="protein sequence ID" value="EIJ88020.1"/>
    <property type="molecule type" value="Genomic_DNA"/>
</dbReference>
<evidence type="ECO:0000256" key="1">
    <source>
        <dbReference type="SAM" id="Phobius"/>
    </source>
</evidence>
<accession>I3EFM3</accession>
<feature type="transmembrane region" description="Helical" evidence="1">
    <location>
        <begin position="7"/>
        <end position="31"/>
    </location>
</feature>
<dbReference type="InParanoid" id="I3EFM3"/>
<protein>
    <submittedName>
        <fullName evidence="2">Uncharacterized protein</fullName>
    </submittedName>
</protein>
<evidence type="ECO:0000313" key="3">
    <source>
        <dbReference type="Proteomes" id="UP000002872"/>
    </source>
</evidence>
<name>I3EFM3_NEMP3</name>
<keyword evidence="1" id="KW-1133">Transmembrane helix</keyword>
<keyword evidence="3" id="KW-1185">Reference proteome</keyword>
<dbReference type="AlphaFoldDB" id="I3EFM3"/>
<dbReference type="Proteomes" id="UP000002872">
    <property type="component" value="Unassembled WGS sequence"/>
</dbReference>
<keyword evidence="1" id="KW-0812">Transmembrane</keyword>
<keyword evidence="1" id="KW-0472">Membrane</keyword>